<evidence type="ECO:0000259" key="1">
    <source>
        <dbReference type="PROSITE" id="PS50994"/>
    </source>
</evidence>
<dbReference type="AlphaFoldDB" id="A0A392M221"/>
<reference evidence="2 3" key="1">
    <citation type="journal article" date="2018" name="Front. Plant Sci.">
        <title>Red Clover (Trifolium pratense) and Zigzag Clover (T. medium) - A Picture of Genomic Similarities and Differences.</title>
        <authorList>
            <person name="Dluhosova J."/>
            <person name="Istvanek J."/>
            <person name="Nedelnik J."/>
            <person name="Repkova J."/>
        </authorList>
    </citation>
    <scope>NUCLEOTIDE SEQUENCE [LARGE SCALE GENOMIC DNA]</scope>
    <source>
        <strain evidence="3">cv. 10/8</strain>
        <tissue evidence="2">Leaf</tissue>
    </source>
</reference>
<accession>A0A392M221</accession>
<dbReference type="InterPro" id="IPR036397">
    <property type="entry name" value="RNaseH_sf"/>
</dbReference>
<dbReference type="Pfam" id="PF00665">
    <property type="entry name" value="rve"/>
    <property type="match status" value="1"/>
</dbReference>
<dbReference type="SUPFAM" id="SSF53098">
    <property type="entry name" value="Ribonuclease H-like"/>
    <property type="match status" value="1"/>
</dbReference>
<gene>
    <name evidence="2" type="ORF">A2U01_0001425</name>
</gene>
<name>A0A392M221_9FABA</name>
<dbReference type="GO" id="GO:0003676">
    <property type="term" value="F:nucleic acid binding"/>
    <property type="evidence" value="ECO:0007669"/>
    <property type="project" value="InterPro"/>
</dbReference>
<dbReference type="InterPro" id="IPR012337">
    <property type="entry name" value="RNaseH-like_sf"/>
</dbReference>
<comment type="caution">
    <text evidence="2">The sequence shown here is derived from an EMBL/GenBank/DDBJ whole genome shotgun (WGS) entry which is preliminary data.</text>
</comment>
<dbReference type="Proteomes" id="UP000265520">
    <property type="component" value="Unassembled WGS sequence"/>
</dbReference>
<feature type="domain" description="Integrase catalytic" evidence="1">
    <location>
        <begin position="43"/>
        <end position="201"/>
    </location>
</feature>
<protein>
    <submittedName>
        <fullName evidence="2">Gypsy retrotransposon integrase-like protein</fullName>
    </submittedName>
</protein>
<proteinExistence type="predicted"/>
<sequence>MSIPLLKCLAGREALTVLQEVHEGIAGQHLGGRALTKKVLRAGYYWPSMGQDAKDFVKKCEKCQLKYLIVDVDYCTKWVEAEALAKITAANVIKFFKRNILAGFGVPQSVVTDNGSQFIDRKIQQMMENFKIKQQFSSVEHPQTNGQAKAANRVILRGLKRRLDDAKGNWAEELHHILWAYRTTPHSSTGETPFRLTYGTEAVILVELEELSWRTAYPLQEEDNSQAIHEDQDILDET</sequence>
<dbReference type="EMBL" id="LXQA010001311">
    <property type="protein sequence ID" value="MCH80654.1"/>
    <property type="molecule type" value="Genomic_DNA"/>
</dbReference>
<dbReference type="PANTHER" id="PTHR37984:SF5">
    <property type="entry name" value="PROTEIN NYNRIN-LIKE"/>
    <property type="match status" value="1"/>
</dbReference>
<dbReference type="InterPro" id="IPR001584">
    <property type="entry name" value="Integrase_cat-core"/>
</dbReference>
<organism evidence="2 3">
    <name type="scientific">Trifolium medium</name>
    <dbReference type="NCBI Taxonomy" id="97028"/>
    <lineage>
        <taxon>Eukaryota</taxon>
        <taxon>Viridiplantae</taxon>
        <taxon>Streptophyta</taxon>
        <taxon>Embryophyta</taxon>
        <taxon>Tracheophyta</taxon>
        <taxon>Spermatophyta</taxon>
        <taxon>Magnoliopsida</taxon>
        <taxon>eudicotyledons</taxon>
        <taxon>Gunneridae</taxon>
        <taxon>Pentapetalae</taxon>
        <taxon>rosids</taxon>
        <taxon>fabids</taxon>
        <taxon>Fabales</taxon>
        <taxon>Fabaceae</taxon>
        <taxon>Papilionoideae</taxon>
        <taxon>50 kb inversion clade</taxon>
        <taxon>NPAAA clade</taxon>
        <taxon>Hologalegina</taxon>
        <taxon>IRL clade</taxon>
        <taxon>Trifolieae</taxon>
        <taxon>Trifolium</taxon>
    </lineage>
</organism>
<dbReference type="PANTHER" id="PTHR37984">
    <property type="entry name" value="PROTEIN CBG26694"/>
    <property type="match status" value="1"/>
</dbReference>
<evidence type="ECO:0000313" key="3">
    <source>
        <dbReference type="Proteomes" id="UP000265520"/>
    </source>
</evidence>
<keyword evidence="3" id="KW-1185">Reference proteome</keyword>
<dbReference type="Gene3D" id="3.30.420.10">
    <property type="entry name" value="Ribonuclease H-like superfamily/Ribonuclease H"/>
    <property type="match status" value="1"/>
</dbReference>
<dbReference type="PROSITE" id="PS50994">
    <property type="entry name" value="INTEGRASE"/>
    <property type="match status" value="1"/>
</dbReference>
<evidence type="ECO:0000313" key="2">
    <source>
        <dbReference type="EMBL" id="MCH80654.1"/>
    </source>
</evidence>
<dbReference type="GO" id="GO:0015074">
    <property type="term" value="P:DNA integration"/>
    <property type="evidence" value="ECO:0007669"/>
    <property type="project" value="InterPro"/>
</dbReference>
<dbReference type="InterPro" id="IPR050951">
    <property type="entry name" value="Retrovirus_Pol_polyprotein"/>
</dbReference>